<feature type="binding site" evidence="15">
    <location>
        <position position="70"/>
    </location>
    <ligand>
        <name>ATP</name>
        <dbReference type="ChEBI" id="CHEBI:30616"/>
    </ligand>
</feature>
<sequence length="484" mass="55494">MGSCMKKSASESPIYQHITEVSKPITEPPKVVIEKLTDIYCLKKVIGQGSFGIVRKGARIDNPKFRVAIKTITKSKIKDDPTQLKNEVEILSSIDHPNIVKLYDYFDEEYFFNIVTEYCYGGELFEVIIHNGRLNEALVSKYMKKMTRAINHLHKNNICHRDLKPQNFLFESTDKDAELKLIDFGLAHRFTTKTNKKGVNMDTFAGTSYYLAPEVIKGLYDYKCDVWSLGIIMVLMLTGTHPYSGSSAPEIYRSIIHEELNTNSHEFKHISSQGIDLIQKLLVKNPKNRLSAEQALSHPWMKQAKEEPVDISIYITLKNYMPPSEMWRAAVGILVKYMSVGELKALRTAFNEVDLEGTGDLTVHDIEIALSKTGVVLPKRELLEIFKRLDYANDGKIHYSEFLAATVSSRLCVNEQMMWMLFNYFDVDKSGEITLENLKFVFKRMGLSYTDEKITHIIKEVDFERRGGISFEEFKVMMTQKAVL</sequence>
<dbReference type="AlphaFoldDB" id="A0A1R2C527"/>
<feature type="domain" description="EF-hand" evidence="18">
    <location>
        <begin position="449"/>
        <end position="484"/>
    </location>
</feature>
<dbReference type="InterPro" id="IPR002048">
    <property type="entry name" value="EF_hand_dom"/>
</dbReference>
<dbReference type="FunFam" id="3.30.200.20:FF:000315">
    <property type="entry name" value="Calcium-dependent protein kinase 3"/>
    <property type="match status" value="1"/>
</dbReference>
<evidence type="ECO:0000256" key="9">
    <source>
        <dbReference type="ARBA" id="ARBA00022777"/>
    </source>
</evidence>
<dbReference type="GO" id="GO:0005509">
    <property type="term" value="F:calcium ion binding"/>
    <property type="evidence" value="ECO:0007669"/>
    <property type="project" value="InterPro"/>
</dbReference>
<keyword evidence="4 16" id="KW-0723">Serine/threonine-protein kinase</keyword>
<evidence type="ECO:0000256" key="16">
    <source>
        <dbReference type="RuleBase" id="RU000304"/>
    </source>
</evidence>
<keyword evidence="11 15" id="KW-0067">ATP-binding</keyword>
<dbReference type="FunFam" id="1.10.510.10:FF:000571">
    <property type="entry name" value="Maternal embryonic leucine zipper kinase"/>
    <property type="match status" value="1"/>
</dbReference>
<evidence type="ECO:0000259" key="17">
    <source>
        <dbReference type="PROSITE" id="PS50011"/>
    </source>
</evidence>
<keyword evidence="7" id="KW-0677">Repeat</keyword>
<comment type="catalytic activity">
    <reaction evidence="13">
        <text>L-threonyl-[protein] + ATP = O-phospho-L-threonyl-[protein] + ADP + H(+)</text>
        <dbReference type="Rhea" id="RHEA:46608"/>
        <dbReference type="Rhea" id="RHEA-COMP:11060"/>
        <dbReference type="Rhea" id="RHEA-COMP:11605"/>
        <dbReference type="ChEBI" id="CHEBI:15378"/>
        <dbReference type="ChEBI" id="CHEBI:30013"/>
        <dbReference type="ChEBI" id="CHEBI:30616"/>
        <dbReference type="ChEBI" id="CHEBI:61977"/>
        <dbReference type="ChEBI" id="CHEBI:456216"/>
        <dbReference type="EC" id="2.7.11.1"/>
    </reaction>
</comment>
<reference evidence="19 20" key="1">
    <citation type="submission" date="2016-11" db="EMBL/GenBank/DDBJ databases">
        <title>The macronuclear genome of Stentor coeruleus: a giant cell with tiny introns.</title>
        <authorList>
            <person name="Slabodnick M."/>
            <person name="Ruby J.G."/>
            <person name="Reiff S.B."/>
            <person name="Swart E.C."/>
            <person name="Gosai S."/>
            <person name="Prabakaran S."/>
            <person name="Witkowska E."/>
            <person name="Larue G.E."/>
            <person name="Fisher S."/>
            <person name="Freeman R.M."/>
            <person name="Gunawardena J."/>
            <person name="Chu W."/>
            <person name="Stover N.A."/>
            <person name="Gregory B.D."/>
            <person name="Nowacki M."/>
            <person name="Derisi J."/>
            <person name="Roy S.W."/>
            <person name="Marshall W.F."/>
            <person name="Sood P."/>
        </authorList>
    </citation>
    <scope>NUCLEOTIDE SEQUENCE [LARGE SCALE GENOMIC DNA]</scope>
    <source>
        <strain evidence="19">WM001</strain>
    </source>
</reference>
<protein>
    <recommendedName>
        <fullName evidence="3">non-specific serine/threonine protein kinase</fullName>
        <ecNumber evidence="3">2.7.11.1</ecNumber>
    </recommendedName>
</protein>
<dbReference type="InterPro" id="IPR011009">
    <property type="entry name" value="Kinase-like_dom_sf"/>
</dbReference>
<evidence type="ECO:0000256" key="7">
    <source>
        <dbReference type="ARBA" id="ARBA00022737"/>
    </source>
</evidence>
<dbReference type="GO" id="GO:0005524">
    <property type="term" value="F:ATP binding"/>
    <property type="evidence" value="ECO:0007669"/>
    <property type="project" value="UniProtKB-UniRule"/>
</dbReference>
<dbReference type="Pfam" id="PF00069">
    <property type="entry name" value="Pkinase"/>
    <property type="match status" value="1"/>
</dbReference>
<gene>
    <name evidence="19" type="ORF">SteCoe_14819</name>
</gene>
<keyword evidence="20" id="KW-1185">Reference proteome</keyword>
<evidence type="ECO:0000256" key="11">
    <source>
        <dbReference type="ARBA" id="ARBA00022840"/>
    </source>
</evidence>
<dbReference type="GO" id="GO:0004674">
    <property type="term" value="F:protein serine/threonine kinase activity"/>
    <property type="evidence" value="ECO:0007669"/>
    <property type="project" value="UniProtKB-KW"/>
</dbReference>
<evidence type="ECO:0000256" key="2">
    <source>
        <dbReference type="ARBA" id="ARBA00011245"/>
    </source>
</evidence>
<dbReference type="SUPFAM" id="SSF56112">
    <property type="entry name" value="Protein kinase-like (PK-like)"/>
    <property type="match status" value="1"/>
</dbReference>
<dbReference type="InterPro" id="IPR008271">
    <property type="entry name" value="Ser/Thr_kinase_AS"/>
</dbReference>
<dbReference type="InterPro" id="IPR011992">
    <property type="entry name" value="EF-hand-dom_pair"/>
</dbReference>
<name>A0A1R2C527_9CILI</name>
<dbReference type="PROSITE" id="PS00107">
    <property type="entry name" value="PROTEIN_KINASE_ATP"/>
    <property type="match status" value="1"/>
</dbReference>
<comment type="similarity">
    <text evidence="12">Belongs to the protein kinase superfamily. Ser/Thr protein kinase family. CDPK subfamily.</text>
</comment>
<keyword evidence="5" id="KW-0808">Transferase</keyword>
<evidence type="ECO:0000256" key="5">
    <source>
        <dbReference type="ARBA" id="ARBA00022679"/>
    </source>
</evidence>
<dbReference type="SMART" id="SM00054">
    <property type="entry name" value="EFh"/>
    <property type="match status" value="4"/>
</dbReference>
<dbReference type="InterPro" id="IPR050205">
    <property type="entry name" value="CDPK_Ser/Thr_kinases"/>
</dbReference>
<accession>A0A1R2C527</accession>
<dbReference type="EMBL" id="MPUH01000279">
    <property type="protein sequence ID" value="OMJ84128.1"/>
    <property type="molecule type" value="Genomic_DNA"/>
</dbReference>
<dbReference type="Gene3D" id="1.10.238.10">
    <property type="entry name" value="EF-hand"/>
    <property type="match status" value="2"/>
</dbReference>
<evidence type="ECO:0000256" key="15">
    <source>
        <dbReference type="PROSITE-ProRule" id="PRU10141"/>
    </source>
</evidence>
<dbReference type="FunFam" id="1.10.238.10:FF:000001">
    <property type="entry name" value="Calmodulin 1"/>
    <property type="match status" value="1"/>
</dbReference>
<evidence type="ECO:0000313" key="20">
    <source>
        <dbReference type="Proteomes" id="UP000187209"/>
    </source>
</evidence>
<dbReference type="Proteomes" id="UP000187209">
    <property type="component" value="Unassembled WGS sequence"/>
</dbReference>
<keyword evidence="8 15" id="KW-0547">Nucleotide-binding</keyword>
<evidence type="ECO:0000259" key="18">
    <source>
        <dbReference type="PROSITE" id="PS50222"/>
    </source>
</evidence>
<comment type="catalytic activity">
    <reaction evidence="14">
        <text>L-seryl-[protein] + ATP = O-phospho-L-seryl-[protein] + ADP + H(+)</text>
        <dbReference type="Rhea" id="RHEA:17989"/>
        <dbReference type="Rhea" id="RHEA-COMP:9863"/>
        <dbReference type="Rhea" id="RHEA-COMP:11604"/>
        <dbReference type="ChEBI" id="CHEBI:15378"/>
        <dbReference type="ChEBI" id="CHEBI:29999"/>
        <dbReference type="ChEBI" id="CHEBI:30616"/>
        <dbReference type="ChEBI" id="CHEBI:83421"/>
        <dbReference type="ChEBI" id="CHEBI:456216"/>
        <dbReference type="EC" id="2.7.11.1"/>
    </reaction>
</comment>
<dbReference type="InterPro" id="IPR017441">
    <property type="entry name" value="Protein_kinase_ATP_BS"/>
</dbReference>
<comment type="cofactor">
    <cofactor evidence="1">
        <name>Mg(2+)</name>
        <dbReference type="ChEBI" id="CHEBI:18420"/>
    </cofactor>
</comment>
<dbReference type="SMART" id="SM00220">
    <property type="entry name" value="S_TKc"/>
    <property type="match status" value="1"/>
</dbReference>
<dbReference type="PROSITE" id="PS00108">
    <property type="entry name" value="PROTEIN_KINASE_ST"/>
    <property type="match status" value="1"/>
</dbReference>
<evidence type="ECO:0000256" key="12">
    <source>
        <dbReference type="ARBA" id="ARBA00024334"/>
    </source>
</evidence>
<evidence type="ECO:0000256" key="6">
    <source>
        <dbReference type="ARBA" id="ARBA00022723"/>
    </source>
</evidence>
<keyword evidence="10" id="KW-0106">Calcium</keyword>
<dbReference type="Gene3D" id="1.10.510.10">
    <property type="entry name" value="Transferase(Phosphotransferase) domain 1"/>
    <property type="match status" value="1"/>
</dbReference>
<dbReference type="Pfam" id="PF13499">
    <property type="entry name" value="EF-hand_7"/>
    <property type="match status" value="2"/>
</dbReference>
<dbReference type="InterPro" id="IPR000719">
    <property type="entry name" value="Prot_kinase_dom"/>
</dbReference>
<keyword evidence="6" id="KW-0479">Metal-binding</keyword>
<comment type="caution">
    <text evidence="19">The sequence shown here is derived from an EMBL/GenBank/DDBJ whole genome shotgun (WGS) entry which is preliminary data.</text>
</comment>
<feature type="domain" description="EF-hand" evidence="18">
    <location>
        <begin position="377"/>
        <end position="412"/>
    </location>
</feature>
<dbReference type="CDD" id="cd00051">
    <property type="entry name" value="EFh"/>
    <property type="match status" value="2"/>
</dbReference>
<comment type="subunit">
    <text evidence="2">Monomer.</text>
</comment>
<dbReference type="SUPFAM" id="SSF47473">
    <property type="entry name" value="EF-hand"/>
    <property type="match status" value="1"/>
</dbReference>
<evidence type="ECO:0000256" key="13">
    <source>
        <dbReference type="ARBA" id="ARBA00047899"/>
    </source>
</evidence>
<organism evidence="19 20">
    <name type="scientific">Stentor coeruleus</name>
    <dbReference type="NCBI Taxonomy" id="5963"/>
    <lineage>
        <taxon>Eukaryota</taxon>
        <taxon>Sar</taxon>
        <taxon>Alveolata</taxon>
        <taxon>Ciliophora</taxon>
        <taxon>Postciliodesmatophora</taxon>
        <taxon>Heterotrichea</taxon>
        <taxon>Heterotrichida</taxon>
        <taxon>Stentoridae</taxon>
        <taxon>Stentor</taxon>
    </lineage>
</organism>
<evidence type="ECO:0000256" key="14">
    <source>
        <dbReference type="ARBA" id="ARBA00048679"/>
    </source>
</evidence>
<dbReference type="PROSITE" id="PS50011">
    <property type="entry name" value="PROTEIN_KINASE_DOM"/>
    <property type="match status" value="1"/>
</dbReference>
<dbReference type="PROSITE" id="PS50222">
    <property type="entry name" value="EF_HAND_2"/>
    <property type="match status" value="3"/>
</dbReference>
<evidence type="ECO:0000256" key="8">
    <source>
        <dbReference type="ARBA" id="ARBA00022741"/>
    </source>
</evidence>
<dbReference type="CDD" id="cd05117">
    <property type="entry name" value="STKc_CAMK"/>
    <property type="match status" value="1"/>
</dbReference>
<proteinExistence type="inferred from homology"/>
<evidence type="ECO:0000256" key="3">
    <source>
        <dbReference type="ARBA" id="ARBA00012513"/>
    </source>
</evidence>
<dbReference type="EC" id="2.7.11.1" evidence="3"/>
<keyword evidence="9" id="KW-0418">Kinase</keyword>
<dbReference type="PANTHER" id="PTHR24349">
    <property type="entry name" value="SERINE/THREONINE-PROTEIN KINASE"/>
    <property type="match status" value="1"/>
</dbReference>
<evidence type="ECO:0000313" key="19">
    <source>
        <dbReference type="EMBL" id="OMJ84128.1"/>
    </source>
</evidence>
<evidence type="ECO:0000256" key="1">
    <source>
        <dbReference type="ARBA" id="ARBA00001946"/>
    </source>
</evidence>
<feature type="domain" description="EF-hand" evidence="18">
    <location>
        <begin position="413"/>
        <end position="448"/>
    </location>
</feature>
<feature type="domain" description="Protein kinase" evidence="17">
    <location>
        <begin position="40"/>
        <end position="301"/>
    </location>
</feature>
<dbReference type="Gene3D" id="3.30.200.20">
    <property type="entry name" value="Phosphorylase Kinase, domain 1"/>
    <property type="match status" value="1"/>
</dbReference>
<dbReference type="OrthoDB" id="40902at2759"/>
<evidence type="ECO:0000256" key="4">
    <source>
        <dbReference type="ARBA" id="ARBA00022527"/>
    </source>
</evidence>
<evidence type="ECO:0000256" key="10">
    <source>
        <dbReference type="ARBA" id="ARBA00022837"/>
    </source>
</evidence>